<evidence type="ECO:0000313" key="3">
    <source>
        <dbReference type="Proteomes" id="UP000076852"/>
    </source>
</evidence>
<sequence length="580" mass="64005">MYIEHVPNRNSPPAILLRESYRDGNTVKKRTLANLSSLPAEVIEGLKVLLRGGVAVSCADEAFVIERSLPHGHVAAVLGAARACGAEQWFASAPAALRSVVMALLVARVVSPASKLATHRMLCEQTATHSLSRLLKLGEVDLEQVYAALDWLGEAQEGIEKRLARQHLSGSTLVLYDLTSTWVTGRCCELAAHGYSRDGKRDDPQIVFGLVCTPEGCPVAVEVFAGNTADPATVASQVDKLKNHYGIEKLAWVGDRGMLTQARIDTVLRPAGLDWVSSLRAPQMAALAHERGPFQPSLFDERNLLEVTSEAFPGERLIVCRNPLLAEERTRKREALLQATEAELMKIVEATTRARNRLKGTEAIALRVGRIIDHFRMAKHFELSITDSSFSWERKAGQIKEEAALDGLYVVRTSVPAADLSAEAAVSAYKGMAVVERAFRSLKTVDLQVRPVFHWNAGRVRAHVFLCMLAYYVEWHMREKLKPMLFDDEYVEQARATRASPVAKARRSDQAKAKDATRLGEDGLPVHSFRTLLDDLATLAYNVCHTPLNPQAKIVMITRPTPVQEKAFRLLNVSPVACTQ</sequence>
<dbReference type="AlphaFoldDB" id="A0A160FX13"/>
<dbReference type="Proteomes" id="UP000076852">
    <property type="component" value="Plasmid pOLGA1"/>
</dbReference>
<dbReference type="Pfam" id="PF01609">
    <property type="entry name" value="DDE_Tnp_1"/>
    <property type="match status" value="1"/>
</dbReference>
<reference evidence="2 3" key="1">
    <citation type="journal article" date="2016" name="Gene">
        <title>PacBio SMRT assembly of a complex multi-replicon genome reveals chlorocatechol degradative operon in a region of genome plasticity.</title>
        <authorList>
            <person name="Ricker N."/>
            <person name="Shen S.Y."/>
            <person name="Goordial J."/>
            <person name="Jin S."/>
            <person name="Fulthorpe R.R."/>
        </authorList>
    </citation>
    <scope>NUCLEOTIDE SEQUENCE [LARGE SCALE GENOMIC DNA]</scope>
    <source>
        <strain evidence="2 3">OLGA172</strain>
        <plasmid evidence="3">polga1</plasmid>
    </source>
</reference>
<dbReference type="InterPro" id="IPR047654">
    <property type="entry name" value="IS1634_transpos"/>
</dbReference>
<evidence type="ECO:0000313" key="2">
    <source>
        <dbReference type="EMBL" id="ANB77716.1"/>
    </source>
</evidence>
<dbReference type="PANTHER" id="PTHR34614">
    <property type="match status" value="1"/>
</dbReference>
<dbReference type="GO" id="GO:0006313">
    <property type="term" value="P:DNA transposition"/>
    <property type="evidence" value="ECO:0007669"/>
    <property type="project" value="InterPro"/>
</dbReference>
<dbReference type="PANTHER" id="PTHR34614:SF2">
    <property type="entry name" value="TRANSPOSASE IS4-LIKE DOMAIN-CONTAINING PROTEIN"/>
    <property type="match status" value="1"/>
</dbReference>
<organism evidence="2 3">
    <name type="scientific">Paraburkholderia phytofirmans OLGA172</name>
    <dbReference type="NCBI Taxonomy" id="1417228"/>
    <lineage>
        <taxon>Bacteria</taxon>
        <taxon>Pseudomonadati</taxon>
        <taxon>Pseudomonadota</taxon>
        <taxon>Betaproteobacteria</taxon>
        <taxon>Burkholderiales</taxon>
        <taxon>Burkholderiaceae</taxon>
        <taxon>Paraburkholderia</taxon>
    </lineage>
</organism>
<dbReference type="EMBL" id="CP014580">
    <property type="protein sequence ID" value="ANB77716.1"/>
    <property type="molecule type" value="Genomic_DNA"/>
</dbReference>
<geneLocation type="plasmid" evidence="3">
    <name>polga1</name>
</geneLocation>
<protein>
    <submittedName>
        <fullName evidence="2">Tail length tape measure protein</fullName>
    </submittedName>
</protein>
<dbReference type="NCBIfam" id="NF033559">
    <property type="entry name" value="transpos_IS1634"/>
    <property type="match status" value="1"/>
</dbReference>
<name>A0A160FX13_9BURK</name>
<keyword evidence="2" id="KW-0614">Plasmid</keyword>
<proteinExistence type="predicted"/>
<dbReference type="GO" id="GO:0003677">
    <property type="term" value="F:DNA binding"/>
    <property type="evidence" value="ECO:0007669"/>
    <property type="project" value="InterPro"/>
</dbReference>
<gene>
    <name evidence="2" type="ORF">AYM40_35635</name>
</gene>
<dbReference type="OrthoDB" id="8547152at2"/>
<dbReference type="RefSeq" id="WP_063500928.1">
    <property type="nucleotide sequence ID" value="NZ_CP014580.1"/>
</dbReference>
<accession>A0A160FX13</accession>
<dbReference type="KEGG" id="buz:AYM40_35635"/>
<dbReference type="GO" id="GO:0004803">
    <property type="term" value="F:transposase activity"/>
    <property type="evidence" value="ECO:0007669"/>
    <property type="project" value="InterPro"/>
</dbReference>
<dbReference type="InterPro" id="IPR002559">
    <property type="entry name" value="Transposase_11"/>
</dbReference>
<evidence type="ECO:0000259" key="1">
    <source>
        <dbReference type="Pfam" id="PF01609"/>
    </source>
</evidence>
<keyword evidence="3" id="KW-1185">Reference proteome</keyword>
<feature type="domain" description="Transposase IS4-like" evidence="1">
    <location>
        <begin position="210"/>
        <end position="471"/>
    </location>
</feature>